<sequence length="306" mass="34040">MQEAMLACKSGDAVADVLAKTVPALALLLTTAETTSFAMLQDIVNHVAAGLVMQKDLVKAMEETSGDFTASSAKVNEFKRQVDQQWNYLHEAELQRSRAERAFNDAEAEYQRQVKKKKDLEIAALAMLWFPLVSAGLGIGVAVSTKDVENARAVLDARKNDEYQQRKRYDDLNARLKELQSGQYDAESKKDLAETHLKGLDEEMGELKKQRVTFSALQEFLHEKCTQIGLAAGTARILELETTGYITMMPLIRMLKELVAEVVATGLVDEQDAMTLKADMTKIEAAAEKIKQLKIESSKSLEDFFA</sequence>
<dbReference type="OrthoDB" id="10320696at2759"/>
<keyword evidence="2" id="KW-0812">Transmembrane</keyword>
<organism evidence="3 4">
    <name type="scientific">Allomyces macrogynus (strain ATCC 38327)</name>
    <name type="common">Allomyces javanicus var. macrogynus</name>
    <dbReference type="NCBI Taxonomy" id="578462"/>
    <lineage>
        <taxon>Eukaryota</taxon>
        <taxon>Fungi</taxon>
        <taxon>Fungi incertae sedis</taxon>
        <taxon>Blastocladiomycota</taxon>
        <taxon>Blastocladiomycetes</taxon>
        <taxon>Blastocladiales</taxon>
        <taxon>Blastocladiaceae</taxon>
        <taxon>Allomyces</taxon>
    </lineage>
</organism>
<dbReference type="eggNOG" id="ENOG502T40S">
    <property type="taxonomic scope" value="Eukaryota"/>
</dbReference>
<accession>A0A0L0T204</accession>
<dbReference type="EMBL" id="GG745357">
    <property type="protein sequence ID" value="KNE68655.1"/>
    <property type="molecule type" value="Genomic_DNA"/>
</dbReference>
<keyword evidence="2" id="KW-1133">Transmembrane helix</keyword>
<keyword evidence="1" id="KW-0175">Coiled coil</keyword>
<dbReference type="VEuPathDB" id="FungiDB:AMAG_12822"/>
<protein>
    <submittedName>
        <fullName evidence="3">Uncharacterized protein</fullName>
    </submittedName>
</protein>
<feature type="coiled-coil region" evidence="1">
    <location>
        <begin position="276"/>
        <end position="303"/>
    </location>
</feature>
<reference evidence="4" key="2">
    <citation type="submission" date="2009-11" db="EMBL/GenBank/DDBJ databases">
        <title>The Genome Sequence of Allomyces macrogynus strain ATCC 38327.</title>
        <authorList>
            <consortium name="The Broad Institute Genome Sequencing Platform"/>
            <person name="Russ C."/>
            <person name="Cuomo C."/>
            <person name="Shea T."/>
            <person name="Young S.K."/>
            <person name="Zeng Q."/>
            <person name="Koehrsen M."/>
            <person name="Haas B."/>
            <person name="Borodovsky M."/>
            <person name="Guigo R."/>
            <person name="Alvarado L."/>
            <person name="Berlin A."/>
            <person name="Borenstein D."/>
            <person name="Chen Z."/>
            <person name="Engels R."/>
            <person name="Freedman E."/>
            <person name="Gellesch M."/>
            <person name="Goldberg J."/>
            <person name="Griggs A."/>
            <person name="Gujja S."/>
            <person name="Heiman D."/>
            <person name="Hepburn T."/>
            <person name="Howarth C."/>
            <person name="Jen D."/>
            <person name="Larson L."/>
            <person name="Lewis B."/>
            <person name="Mehta T."/>
            <person name="Park D."/>
            <person name="Pearson M."/>
            <person name="Roberts A."/>
            <person name="Saif S."/>
            <person name="Shenoy N."/>
            <person name="Sisk P."/>
            <person name="Stolte C."/>
            <person name="Sykes S."/>
            <person name="Walk T."/>
            <person name="White J."/>
            <person name="Yandava C."/>
            <person name="Burger G."/>
            <person name="Gray M.W."/>
            <person name="Holland P.W.H."/>
            <person name="King N."/>
            <person name="Lang F.B.F."/>
            <person name="Roger A.J."/>
            <person name="Ruiz-Trillo I."/>
            <person name="Lander E."/>
            <person name="Nusbaum C."/>
        </authorList>
    </citation>
    <scope>NUCLEOTIDE SEQUENCE [LARGE SCALE GENOMIC DNA]</scope>
    <source>
        <strain evidence="4">ATCC 38327</strain>
    </source>
</reference>
<dbReference type="AlphaFoldDB" id="A0A0L0T204"/>
<reference evidence="3 4" key="1">
    <citation type="submission" date="2009-11" db="EMBL/GenBank/DDBJ databases">
        <title>Annotation of Allomyces macrogynus ATCC 38327.</title>
        <authorList>
            <consortium name="The Broad Institute Genome Sequencing Platform"/>
            <person name="Russ C."/>
            <person name="Cuomo C."/>
            <person name="Burger G."/>
            <person name="Gray M.W."/>
            <person name="Holland P.W.H."/>
            <person name="King N."/>
            <person name="Lang F.B.F."/>
            <person name="Roger A.J."/>
            <person name="Ruiz-Trillo I."/>
            <person name="Young S.K."/>
            <person name="Zeng Q."/>
            <person name="Gargeya S."/>
            <person name="Fitzgerald M."/>
            <person name="Haas B."/>
            <person name="Abouelleil A."/>
            <person name="Alvarado L."/>
            <person name="Arachchi H.M."/>
            <person name="Berlin A."/>
            <person name="Chapman S.B."/>
            <person name="Gearin G."/>
            <person name="Goldberg J."/>
            <person name="Griggs A."/>
            <person name="Gujja S."/>
            <person name="Hansen M."/>
            <person name="Heiman D."/>
            <person name="Howarth C."/>
            <person name="Larimer J."/>
            <person name="Lui A."/>
            <person name="MacDonald P.J.P."/>
            <person name="McCowen C."/>
            <person name="Montmayeur A."/>
            <person name="Murphy C."/>
            <person name="Neiman D."/>
            <person name="Pearson M."/>
            <person name="Priest M."/>
            <person name="Roberts A."/>
            <person name="Saif S."/>
            <person name="Shea T."/>
            <person name="Sisk P."/>
            <person name="Stolte C."/>
            <person name="Sykes S."/>
            <person name="Wortman J."/>
            <person name="Nusbaum C."/>
            <person name="Birren B."/>
        </authorList>
    </citation>
    <scope>NUCLEOTIDE SEQUENCE [LARGE SCALE GENOMIC DNA]</scope>
    <source>
        <strain evidence="3 4">ATCC 38327</strain>
    </source>
</reference>
<name>A0A0L0T204_ALLM3</name>
<feature type="coiled-coil region" evidence="1">
    <location>
        <begin position="89"/>
        <end position="123"/>
    </location>
</feature>
<evidence type="ECO:0000256" key="2">
    <source>
        <dbReference type="SAM" id="Phobius"/>
    </source>
</evidence>
<evidence type="ECO:0000313" key="4">
    <source>
        <dbReference type="Proteomes" id="UP000054350"/>
    </source>
</evidence>
<feature type="transmembrane region" description="Helical" evidence="2">
    <location>
        <begin position="122"/>
        <end position="143"/>
    </location>
</feature>
<proteinExistence type="predicted"/>
<keyword evidence="4" id="KW-1185">Reference proteome</keyword>
<dbReference type="Proteomes" id="UP000054350">
    <property type="component" value="Unassembled WGS sequence"/>
</dbReference>
<gene>
    <name evidence="3" type="ORF">AMAG_12822</name>
</gene>
<evidence type="ECO:0000256" key="1">
    <source>
        <dbReference type="SAM" id="Coils"/>
    </source>
</evidence>
<keyword evidence="2" id="KW-0472">Membrane</keyword>
<evidence type="ECO:0000313" key="3">
    <source>
        <dbReference type="EMBL" id="KNE68655.1"/>
    </source>
</evidence>